<feature type="domain" description="Reverse transcriptase" evidence="1">
    <location>
        <begin position="168"/>
        <end position="336"/>
    </location>
</feature>
<gene>
    <name evidence="2" type="ORF">GRJ2_001959100</name>
</gene>
<dbReference type="Proteomes" id="UP001623348">
    <property type="component" value="Unassembled WGS sequence"/>
</dbReference>
<sequence length="497" mass="56808">MFNGHLLQAQERCIPTKRKSSKNIKRPPWMNKELLGKVKQKKEAYRVWKQGQVAWEEYRETVQAARDQVRKAKALIELNLARDVKDNKKSFYRYVSEKRRTRENVGPLRNETGDLVTQDMEKAEVLNNFFASVFTGKCLSHTAQVTEGKGRYWENEELPTVGEDQGKSCLTNLVAFYDGVTASVDKGRAADIICLDLCKAFGTVPHNILVPKLERHGFDGWPTRWIRNWLDGRTQRIVINGSMSKWRTVTSGVPQGLVLGPALFNIFVSNMDSGIECTLSKFADDTKLCGGVDTLEGRDAIQRDLDRHERWARVNRMKFNKAKCKVLHMGRRNPKHSYRLGEEWIESSPKEKDLGVLIDEKLNMSRQCVLVAQKANRVLGCIERGVTSRSREVILPLYSALVRPHLEYCVQLWGPQYRRDLELLERVQRRATKLIGGLEHLSYEDRLRELGLFSLEKRRLRGDLIAAFQYLKGPTGKMVRDCLSGSVVTGQGVMGLS</sequence>
<reference evidence="2 3" key="1">
    <citation type="submission" date="2024-06" db="EMBL/GenBank/DDBJ databases">
        <title>The draft genome of Grus japonensis, version 3.</title>
        <authorList>
            <person name="Nabeshima K."/>
            <person name="Suzuki S."/>
            <person name="Onuma M."/>
        </authorList>
    </citation>
    <scope>NUCLEOTIDE SEQUENCE [LARGE SCALE GENOMIC DNA]</scope>
    <source>
        <strain evidence="2 3">451A</strain>
    </source>
</reference>
<dbReference type="EMBL" id="BAAFJT010000012">
    <property type="protein sequence ID" value="GAB0194938.1"/>
    <property type="molecule type" value="Genomic_DNA"/>
</dbReference>
<keyword evidence="3" id="KW-1185">Reference proteome</keyword>
<dbReference type="PRINTS" id="PR01345">
    <property type="entry name" value="CERVTRCPTASE"/>
</dbReference>
<dbReference type="Pfam" id="PF00078">
    <property type="entry name" value="RVT_1"/>
    <property type="match status" value="1"/>
</dbReference>
<name>A0ABC9XB68_GRUJA</name>
<accession>A0ABC9XB68</accession>
<evidence type="ECO:0000313" key="3">
    <source>
        <dbReference type="Proteomes" id="UP001623348"/>
    </source>
</evidence>
<dbReference type="PANTHER" id="PTHR33332">
    <property type="entry name" value="REVERSE TRANSCRIPTASE DOMAIN-CONTAINING PROTEIN"/>
    <property type="match status" value="1"/>
</dbReference>
<protein>
    <submittedName>
        <fullName evidence="2">Mitochondrial enolase superfamily member 1</fullName>
    </submittedName>
</protein>
<organism evidence="2 3">
    <name type="scientific">Grus japonensis</name>
    <name type="common">Japanese crane</name>
    <name type="synonym">Red-crowned crane</name>
    <dbReference type="NCBI Taxonomy" id="30415"/>
    <lineage>
        <taxon>Eukaryota</taxon>
        <taxon>Metazoa</taxon>
        <taxon>Chordata</taxon>
        <taxon>Craniata</taxon>
        <taxon>Vertebrata</taxon>
        <taxon>Euteleostomi</taxon>
        <taxon>Archelosauria</taxon>
        <taxon>Archosauria</taxon>
        <taxon>Dinosauria</taxon>
        <taxon>Saurischia</taxon>
        <taxon>Theropoda</taxon>
        <taxon>Coelurosauria</taxon>
        <taxon>Aves</taxon>
        <taxon>Neognathae</taxon>
        <taxon>Neoaves</taxon>
        <taxon>Gruiformes</taxon>
        <taxon>Gruidae</taxon>
        <taxon>Grus</taxon>
    </lineage>
</organism>
<proteinExistence type="predicted"/>
<dbReference type="InterPro" id="IPR000477">
    <property type="entry name" value="RT_dom"/>
</dbReference>
<dbReference type="AlphaFoldDB" id="A0ABC9XB68"/>
<evidence type="ECO:0000259" key="1">
    <source>
        <dbReference type="Pfam" id="PF00078"/>
    </source>
</evidence>
<evidence type="ECO:0000313" key="2">
    <source>
        <dbReference type="EMBL" id="GAB0194938.1"/>
    </source>
</evidence>
<comment type="caution">
    <text evidence="2">The sequence shown here is derived from an EMBL/GenBank/DDBJ whole genome shotgun (WGS) entry which is preliminary data.</text>
</comment>